<evidence type="ECO:0000313" key="2">
    <source>
        <dbReference type="Proteomes" id="UP000789860"/>
    </source>
</evidence>
<accession>A0ACA9JTR9</accession>
<keyword evidence="2" id="KW-1185">Reference proteome</keyword>
<reference evidence="1" key="1">
    <citation type="submission" date="2021-06" db="EMBL/GenBank/DDBJ databases">
        <authorList>
            <person name="Kallberg Y."/>
            <person name="Tangrot J."/>
            <person name="Rosling A."/>
        </authorList>
    </citation>
    <scope>NUCLEOTIDE SEQUENCE</scope>
    <source>
        <strain evidence="1">AU212A</strain>
    </source>
</reference>
<evidence type="ECO:0000313" key="1">
    <source>
        <dbReference type="EMBL" id="CAG8434231.1"/>
    </source>
</evidence>
<dbReference type="Proteomes" id="UP000789860">
    <property type="component" value="Unassembled WGS sequence"/>
</dbReference>
<dbReference type="EMBL" id="CAJVPM010000012">
    <property type="protein sequence ID" value="CAG8434231.1"/>
    <property type="molecule type" value="Genomic_DNA"/>
</dbReference>
<name>A0ACA9JTR9_9GLOM</name>
<protein>
    <submittedName>
        <fullName evidence="1">10773_t:CDS:1</fullName>
    </submittedName>
</protein>
<organism evidence="1 2">
    <name type="scientific">Scutellospora calospora</name>
    <dbReference type="NCBI Taxonomy" id="85575"/>
    <lineage>
        <taxon>Eukaryota</taxon>
        <taxon>Fungi</taxon>
        <taxon>Fungi incertae sedis</taxon>
        <taxon>Mucoromycota</taxon>
        <taxon>Glomeromycotina</taxon>
        <taxon>Glomeromycetes</taxon>
        <taxon>Diversisporales</taxon>
        <taxon>Gigasporaceae</taxon>
        <taxon>Scutellospora</taxon>
    </lineage>
</organism>
<gene>
    <name evidence="1" type="ORF">SCALOS_LOCUS39</name>
</gene>
<proteinExistence type="predicted"/>
<sequence length="1192" mass="131194">MPLSVSPPKVIYCKPKPWGEQRSRGNQHESSTGNGTPSSSVNNSHWSSYNQRRERLERRKHEQNLSTWGPNRRRGSLSTDNSTLASPRPPIDLPLSHRQARNLNHNQYNVPTSISNTRQLISKRTSPPPHFKSQLSSRKSRDPKLIYTPPMSSSPPLSVPSNSLTPPQKSSSVLNTNGQSSIKHTEKTPMKVTRSTKTNLGKMLAGVVMFNRSVKVGGQDNGEGGGSGGNQNNSSSNNNGDNPGNGNKGDGSGKSGDGSGDNASPRSPFENIHRTLHILETTLQRPSIPEVYPQVLALPIARRPLFPGFYKAVVIKDPHVTAAVKELMKRGQPYVGAFLLKDEELDVDTITDIAQVYKVGVFSQITSVFPANGGHDENSLTAVLYPHRRIRINELIPPLPANVSEAEIISQPAQQAPEASANKESEPQYATSFLEDYNVSLVNVENLNDEQYNRKNQVIRAITSEIVAVFKDIATLNPLFRDQIANFSMSQSAGNVFEEPAKLADFAAAVSTGEPNELQEVLESLVIEERLQKALLVLKKELVNAQLQSKISKEVESKIAKRQREYYLMEQLKGIKKELGIESDGKDKLIEKFKEKADKLAMPDSVKKVFDEEVNKLAHLEPAASEFNVTRNYLDWLTQVPWGQRSPENYNIKHAMKVLDDDHYGLQDVKDRILEFIAVGKLRGTVEGKILCFVGPPGVGKTSIGKSIARALSRQFYRFSVGGLTDVAEIKGHRRTYVGAMPGKVVQALKKVQTENPLILIDEVDKIGRGHQGDPSSALLELLDPEQNSSFLDHYMDVPIDLSKVLFVCTANVVDTIPIPLLDRMEVIHLSGYVADEKIAIASKYLAPAAKEMAGLQNADIQLQQDAIEALIRSYCRESGVRNLKKHIDKIYRKAALKIVRDIGDEELPSQELDNVETDTSEKTKLNDGVSITTEPRKPLNVPDDVHIDITSENLKDYVGPPVWHSDRLYDQTPPGVVMGLAWTSMGGSALYVESILDSIISPTSKPSLSKTGQLGDVMKESSTIAYTFAKSLMSQQYSENRFFERASIHLHVPEGATPKDGPSAGITMATSLLSLALSKSLDPTIAMTGELTLTGKVLKVGGIREKVVAAKRSGVSIIIFPKANTSDWEELPENIKEGLTGVPVASYDEVFNVVFGAISKEYAKEVWDSMLTLQSVESGGKKEMESITEEL</sequence>
<comment type="caution">
    <text evidence="1">The sequence shown here is derived from an EMBL/GenBank/DDBJ whole genome shotgun (WGS) entry which is preliminary data.</text>
</comment>